<gene>
    <name evidence="14" type="ORF">PBK173_000470100</name>
    <name evidence="16" type="ORF">PBNK65E_000460200</name>
    <name evidence="15" type="ORF">PBNK65NY_000458900</name>
    <name evidence="18" type="ORF">PBSP11A_000459900</name>
    <name evidence="17" type="ORF">PBSP11RLL_000459500</name>
</gene>
<keyword evidence="4" id="KW-0949">S-adenosyl-L-methionine</keyword>
<keyword evidence="2" id="KW-0004">4Fe-4S</keyword>
<dbReference type="OrthoDB" id="10265243at2759"/>
<evidence type="ECO:0000313" key="19">
    <source>
        <dbReference type="Proteomes" id="UP000069549"/>
    </source>
</evidence>
<dbReference type="SMART" id="SM00729">
    <property type="entry name" value="Elp3"/>
    <property type="match status" value="1"/>
</dbReference>
<dbReference type="InterPro" id="IPR007197">
    <property type="entry name" value="rSAM"/>
</dbReference>
<feature type="compositionally biased region" description="Polar residues" evidence="11">
    <location>
        <begin position="224"/>
        <end position="250"/>
    </location>
</feature>
<keyword evidence="12" id="KW-1133">Transmembrane helix</keyword>
<evidence type="ECO:0000256" key="11">
    <source>
        <dbReference type="SAM" id="MobiDB-lite"/>
    </source>
</evidence>
<evidence type="ECO:0000313" key="16">
    <source>
        <dbReference type="EMBL" id="SCN28605.1"/>
    </source>
</evidence>
<comment type="cofactor">
    <cofactor evidence="1">
        <name>[4Fe-4S] cluster</name>
        <dbReference type="ChEBI" id="CHEBI:49883"/>
    </cofactor>
</comment>
<evidence type="ECO:0000313" key="22">
    <source>
        <dbReference type="Proteomes" id="UP000220214"/>
    </source>
</evidence>
<dbReference type="InterPro" id="IPR006638">
    <property type="entry name" value="Elp3/MiaA/NifB-like_rSAM"/>
</dbReference>
<feature type="compositionally biased region" description="Basic residues" evidence="11">
    <location>
        <begin position="707"/>
        <end position="727"/>
    </location>
</feature>
<dbReference type="GO" id="GO:0002926">
    <property type="term" value="P:tRNA wobble base 5-methoxycarbonylmethyl-2-thiouridinylation"/>
    <property type="evidence" value="ECO:0007669"/>
    <property type="project" value="TreeGrafter"/>
</dbReference>
<dbReference type="AlphaFoldDB" id="A0A113T499"/>
<dbReference type="OMA" id="WYNNNEF"/>
<evidence type="ECO:0000313" key="18">
    <source>
        <dbReference type="EMBL" id="SCO64353.1"/>
    </source>
</evidence>
<evidence type="ECO:0000256" key="5">
    <source>
        <dbReference type="ARBA" id="ARBA00022694"/>
    </source>
</evidence>
<dbReference type="PANTHER" id="PTHR11135:SF2">
    <property type="entry name" value="ELONGATOR COMPLEX PROTEIN 3"/>
    <property type="match status" value="1"/>
</dbReference>
<dbReference type="SFLD" id="SFLDG01086">
    <property type="entry name" value="elongater_protein-like"/>
    <property type="match status" value="1"/>
</dbReference>
<evidence type="ECO:0000313" key="17">
    <source>
        <dbReference type="EMBL" id="SCO62795.1"/>
    </source>
</evidence>
<keyword evidence="10" id="KW-0175">Coiled coil</keyword>
<dbReference type="Proteomes" id="UP000516480">
    <property type="component" value="Chromosome 14"/>
</dbReference>
<dbReference type="Proteomes" id="UP000219974">
    <property type="component" value="Chromosome 14"/>
</dbReference>
<feature type="coiled-coil region" evidence="10">
    <location>
        <begin position="766"/>
        <end position="816"/>
    </location>
</feature>
<evidence type="ECO:0000256" key="2">
    <source>
        <dbReference type="ARBA" id="ARBA00022485"/>
    </source>
</evidence>
<keyword evidence="3 14" id="KW-0808">Transferase</keyword>
<dbReference type="SFLD" id="SFLDS00029">
    <property type="entry name" value="Radical_SAM"/>
    <property type="match status" value="1"/>
</dbReference>
<evidence type="ECO:0000259" key="13">
    <source>
        <dbReference type="SMART" id="SM00729"/>
    </source>
</evidence>
<accession>A0A113T499</accession>
<dbReference type="GO" id="GO:0033588">
    <property type="term" value="C:elongator holoenzyme complex"/>
    <property type="evidence" value="ECO:0007669"/>
    <property type="project" value="TreeGrafter"/>
</dbReference>
<keyword evidence="8" id="KW-0411">Iron-sulfur</keyword>
<name>A0A113T499_PLABE</name>
<dbReference type="Pfam" id="PF16199">
    <property type="entry name" value="Radical_SAM_C"/>
    <property type="match status" value="1"/>
</dbReference>
<organism evidence="14 19">
    <name type="scientific">Plasmodium berghei</name>
    <dbReference type="NCBI Taxonomy" id="5821"/>
    <lineage>
        <taxon>Eukaryota</taxon>
        <taxon>Sar</taxon>
        <taxon>Alveolata</taxon>
        <taxon>Apicomplexa</taxon>
        <taxon>Aconoidasida</taxon>
        <taxon>Haemosporida</taxon>
        <taxon>Plasmodiidae</taxon>
        <taxon>Plasmodium</taxon>
        <taxon>Plasmodium (Vinckeia)</taxon>
    </lineage>
</organism>
<evidence type="ECO:0000256" key="7">
    <source>
        <dbReference type="ARBA" id="ARBA00023004"/>
    </source>
</evidence>
<dbReference type="InterPro" id="IPR039661">
    <property type="entry name" value="ELP3"/>
</dbReference>
<feature type="transmembrane region" description="Helical" evidence="12">
    <location>
        <begin position="1040"/>
        <end position="1061"/>
    </location>
</feature>
<dbReference type="InterPro" id="IPR034687">
    <property type="entry name" value="ELP3-like"/>
</dbReference>
<dbReference type="VEuPathDB" id="PlasmoDB:PBANKA_1442500"/>
<dbReference type="SFLD" id="SFLDF00344">
    <property type="entry name" value="ELP3-like"/>
    <property type="match status" value="1"/>
</dbReference>
<dbReference type="PANTHER" id="PTHR11135">
    <property type="entry name" value="HISTONE ACETYLTRANSFERASE-RELATED"/>
    <property type="match status" value="1"/>
</dbReference>
<dbReference type="EMBL" id="LT608262">
    <property type="protein sequence ID" value="SCO64353.1"/>
    <property type="molecule type" value="Genomic_DNA"/>
</dbReference>
<dbReference type="EMBL" id="LT160034">
    <property type="protein sequence ID" value="CXJ23380.1"/>
    <property type="molecule type" value="Genomic_DNA"/>
</dbReference>
<dbReference type="GO" id="GO:0005737">
    <property type="term" value="C:cytoplasm"/>
    <property type="evidence" value="ECO:0007669"/>
    <property type="project" value="TreeGrafter"/>
</dbReference>
<dbReference type="Pfam" id="PF04055">
    <property type="entry name" value="Radical_SAM"/>
    <property type="match status" value="1"/>
</dbReference>
<sequence length="1069" mass="126877">MDVRDDKLMEDNNKMENNKLYNDYDINNLKNEMNENRDEENLNKNSSYIDDILNESSDGENIKDGKKGEKLDNENFFYINDVLKLNYPLEYEENKIYPKVYCYEPQNFEKFKKKLKNKNELRHYECYSSTMNEFFYKYNENYYDGILKNESFKKFAEELWSNRSNIKNETEYNELCIQLRKKYKVSPSKHQIGVALQHYYLKSLKSNNGENNGDNDIINYNKNSGNVDDNNPNCSEKGSNTSDVSNQNNVDFDDATVEDNMNNEAMKKKQKKVKILEKTENDKENTSEYDDNEFVINKKGKDVKFTFENVNKMIIAKEMTNYKDLDKESVNFLQINKRKGVRSNSGVLVVTIITHPHKFSCKYDCHYCPNEPNQPRSYLSTEPAILRANQNNFDVICQFFNRTTTLVNNGHVADKIEVLVLGGTWSCYDVEYQHEFIRDIYYAANIYPILKNRRKKLSLKEEQEINEKSNCRIIGLTLETRPDQINKDELLRLRYYGCTRVQLGIQHVDDYILKKVNRQCTLNDCIRAIYLLKENGFKVDIHLMPDLPYSNVQKDIEMFKYVLMSTDLQADQWKIYPCEITPFTKIEKWYNNNEFKPYFENDKNLLISVILLVKKSIHPWIRLNRVIRDIPNPSIIAGNNITNMRQLIATEMNIRNIYCQCIRCKEIKNQELEKKNDSIFLKIYKYPTLGGDEFFITFQGKKLIKQHGKSKKAKKKQQKEQKKKKNKQEKQKRNNLTECLTQKKNIENIDNNDTCETDDFIGNLYNQSNEEKINNTENNINFLKNIPKTAPKNVHQNNYQNKYEKEEKNNEEEEYDNAHSLLGFLRLRLRKENDYCKDRPFKCLENAALIRELHVYGSLLKHDDFKDELNFIQHKGLGKCLVLVAEIIAYSYEYKKMAIIAGVGTREYYKKLGYVKEETYMTKILNTKDMYKNYLLNINRIKENIIIYNYNLKHCLYLMHKEIPDISKYKRSEIQNLNEYINENIIQLGINDYMAYKNESTISTINVKKVLCINKCNIISMFINTFNKIYKNIYFSKNRLLFNAYTVMFFSATFFISMRLLKNRHHANM</sequence>
<reference evidence="14 19" key="1">
    <citation type="submission" date="2016-02" db="EMBL/GenBank/DDBJ databases">
        <authorList>
            <consortium name="Pathogen Informatics"/>
        </authorList>
    </citation>
    <scope>NUCLEOTIDE SEQUENCE [LARGE SCALE GENOMIC DNA]</scope>
    <source>
        <strain evidence="14 19">K173</strain>
        <strain evidence="15 23">NK65 ny</strain>
        <strain evidence="16 22">NK65e</strain>
        <strain evidence="18 20">SP11 Antwerpcl1</strain>
        <strain evidence="17 21">SP11 RLL</strain>
    </source>
</reference>
<evidence type="ECO:0000313" key="21">
    <source>
        <dbReference type="Proteomes" id="UP000219974"/>
    </source>
</evidence>
<evidence type="ECO:0000256" key="10">
    <source>
        <dbReference type="SAM" id="Coils"/>
    </source>
</evidence>
<dbReference type="EMBL" id="LT608150">
    <property type="protein sequence ID" value="SCM26725.1"/>
    <property type="molecule type" value="Genomic_DNA"/>
</dbReference>
<dbReference type="EMBL" id="LT608278">
    <property type="protein sequence ID" value="SCO62795.1"/>
    <property type="molecule type" value="Genomic_DNA"/>
</dbReference>
<keyword evidence="7" id="KW-0408">Iron</keyword>
<keyword evidence="12" id="KW-0472">Membrane</keyword>
<protein>
    <submittedName>
        <fullName evidence="14">Histone acetyltransferase, putative</fullName>
    </submittedName>
</protein>
<dbReference type="SUPFAM" id="SSF102114">
    <property type="entry name" value="Radical SAM enzymes"/>
    <property type="match status" value="1"/>
</dbReference>
<dbReference type="Proteomes" id="UP000069549">
    <property type="component" value="Chromosome 14"/>
</dbReference>
<dbReference type="Proteomes" id="UP000220214">
    <property type="component" value="Chromosome 14"/>
</dbReference>
<dbReference type="GO" id="GO:0051539">
    <property type="term" value="F:4 iron, 4 sulfur cluster binding"/>
    <property type="evidence" value="ECO:0007669"/>
    <property type="project" value="UniProtKB-KW"/>
</dbReference>
<feature type="region of interest" description="Disordered" evidence="11">
    <location>
        <begin position="707"/>
        <end position="736"/>
    </location>
</feature>
<dbReference type="GO" id="GO:0005634">
    <property type="term" value="C:nucleus"/>
    <property type="evidence" value="ECO:0007669"/>
    <property type="project" value="TreeGrafter"/>
</dbReference>
<evidence type="ECO:0000256" key="9">
    <source>
        <dbReference type="ARBA" id="ARBA00023315"/>
    </source>
</evidence>
<keyword evidence="12" id="KW-0812">Transmembrane</keyword>
<keyword evidence="5" id="KW-0819">tRNA processing</keyword>
<feature type="domain" description="Elp3/MiaA/NifB-like radical SAM core" evidence="13">
    <location>
        <begin position="349"/>
        <end position="609"/>
    </location>
</feature>
<dbReference type="GO" id="GO:0016746">
    <property type="term" value="F:acyltransferase activity"/>
    <property type="evidence" value="ECO:0007669"/>
    <property type="project" value="UniProtKB-KW"/>
</dbReference>
<keyword evidence="9" id="KW-0012">Acyltransferase</keyword>
<evidence type="ECO:0000313" key="23">
    <source>
        <dbReference type="Proteomes" id="UP000516480"/>
    </source>
</evidence>
<dbReference type="InterPro" id="IPR058240">
    <property type="entry name" value="rSAM_sf"/>
</dbReference>
<dbReference type="EMBL" id="LT614640">
    <property type="protein sequence ID" value="SCN28605.1"/>
    <property type="molecule type" value="Genomic_DNA"/>
</dbReference>
<dbReference type="InterPro" id="IPR032432">
    <property type="entry name" value="Radical_SAM_C"/>
</dbReference>
<evidence type="ECO:0000256" key="4">
    <source>
        <dbReference type="ARBA" id="ARBA00022691"/>
    </source>
</evidence>
<dbReference type="GO" id="GO:0046872">
    <property type="term" value="F:metal ion binding"/>
    <property type="evidence" value="ECO:0007669"/>
    <property type="project" value="UniProtKB-KW"/>
</dbReference>
<evidence type="ECO:0000313" key="14">
    <source>
        <dbReference type="EMBL" id="CXJ23380.1"/>
    </source>
</evidence>
<evidence type="ECO:0000256" key="1">
    <source>
        <dbReference type="ARBA" id="ARBA00001966"/>
    </source>
</evidence>
<feature type="region of interest" description="Disordered" evidence="11">
    <location>
        <begin position="207"/>
        <end position="250"/>
    </location>
</feature>
<keyword evidence="6" id="KW-0479">Metal-binding</keyword>
<proteinExistence type="predicted"/>
<evidence type="ECO:0000256" key="6">
    <source>
        <dbReference type="ARBA" id="ARBA00022723"/>
    </source>
</evidence>
<evidence type="ECO:0000256" key="12">
    <source>
        <dbReference type="SAM" id="Phobius"/>
    </source>
</evidence>
<evidence type="ECO:0000256" key="3">
    <source>
        <dbReference type="ARBA" id="ARBA00022679"/>
    </source>
</evidence>
<evidence type="ECO:0000256" key="8">
    <source>
        <dbReference type="ARBA" id="ARBA00023014"/>
    </source>
</evidence>
<dbReference type="Proteomes" id="UP000219860">
    <property type="component" value="Chromosome 14"/>
</dbReference>
<evidence type="ECO:0000313" key="20">
    <source>
        <dbReference type="Proteomes" id="UP000219860"/>
    </source>
</evidence>
<feature type="compositionally biased region" description="Low complexity" evidence="11">
    <location>
        <begin position="207"/>
        <end position="223"/>
    </location>
</feature>
<evidence type="ECO:0000313" key="15">
    <source>
        <dbReference type="EMBL" id="SCM26725.1"/>
    </source>
</evidence>